<reference evidence="2 3" key="1">
    <citation type="submission" date="2016-12" db="EMBL/GenBank/DDBJ databases">
        <title>The whole genome sequencing and assembly of Bacillus cohnii DSM 6307T strain.</title>
        <authorList>
            <person name="Lee Y.-J."/>
            <person name="Yi H."/>
            <person name="Bahn Y.-S."/>
            <person name="Kim J.F."/>
            <person name="Lee D.-W."/>
        </authorList>
    </citation>
    <scope>NUCLEOTIDE SEQUENCE [LARGE SCALE GENOMIC DNA]</scope>
    <source>
        <strain evidence="2 3">DSM 6307</strain>
    </source>
</reference>
<dbReference type="AlphaFoldDB" id="A0A223KV48"/>
<gene>
    <name evidence="2" type="ORF">BC6307_19145</name>
</gene>
<dbReference type="Proteomes" id="UP000215224">
    <property type="component" value="Chromosome"/>
</dbReference>
<accession>A0A223KV48</accession>
<keyword evidence="1" id="KW-1133">Transmembrane helix</keyword>
<name>A0A223KV48_9BACI</name>
<dbReference type="EMBL" id="CP018866">
    <property type="protein sequence ID" value="AST93223.1"/>
    <property type="molecule type" value="Genomic_DNA"/>
</dbReference>
<proteinExistence type="predicted"/>
<dbReference type="KEGG" id="bcoh:BC6307_19145"/>
<keyword evidence="1" id="KW-0812">Transmembrane</keyword>
<organism evidence="2 3">
    <name type="scientific">Sutcliffiella cohnii</name>
    <dbReference type="NCBI Taxonomy" id="33932"/>
    <lineage>
        <taxon>Bacteria</taxon>
        <taxon>Bacillati</taxon>
        <taxon>Bacillota</taxon>
        <taxon>Bacilli</taxon>
        <taxon>Bacillales</taxon>
        <taxon>Bacillaceae</taxon>
        <taxon>Sutcliffiella</taxon>
    </lineage>
</organism>
<evidence type="ECO:0000256" key="1">
    <source>
        <dbReference type="SAM" id="Phobius"/>
    </source>
</evidence>
<feature type="transmembrane region" description="Helical" evidence="1">
    <location>
        <begin position="65"/>
        <end position="86"/>
    </location>
</feature>
<keyword evidence="1" id="KW-0472">Membrane</keyword>
<evidence type="ECO:0000313" key="2">
    <source>
        <dbReference type="EMBL" id="AST93223.1"/>
    </source>
</evidence>
<keyword evidence="3" id="KW-1185">Reference proteome</keyword>
<sequence length="101" mass="11213">MFGVVLDLEKLAPFKGFIDSVNENSKDVYVAAYQSIKNVDSPEKLEAFKHLTDAFSTTEEQKFNALNILLFAAVGTATVIGAKKIYDYTTKSKKDESKVIN</sequence>
<dbReference type="RefSeq" id="WP_066418063.1">
    <property type="nucleotide sequence ID" value="NZ_CP018866.1"/>
</dbReference>
<protein>
    <submittedName>
        <fullName evidence="2">Uncharacterized protein</fullName>
    </submittedName>
</protein>
<evidence type="ECO:0000313" key="3">
    <source>
        <dbReference type="Proteomes" id="UP000215224"/>
    </source>
</evidence>